<evidence type="ECO:0008006" key="3">
    <source>
        <dbReference type="Google" id="ProtNLM"/>
    </source>
</evidence>
<dbReference type="AlphaFoldDB" id="A0A399ELQ1"/>
<sequence length="576" mass="60989">MRRDGIALITTLAILVVVGVLAFGTFFTTQIEQWTARNDSTSTQANYVAQAGLQKYKTILFQNYRWVEQGSTSSPSGGSTVCRNSLANGIDFDRDGTLTPFTGGTMGPFTESVTDTSGRVIGQYRVTITRATNNPQIYTVTSVGTSAGARSTVQAVFQIANTGYLDNAIFAGQGQANKFINGGATIRGGIYIVGDPNNPNQKVIESNGNFSLLNHYNMSDYSAVSGRVDSANRVANDLCASLRVQYGKVEVGGSTLIGEPTNKVKGVYVGNGASDVSGNASDVCTRTKGICTEQGPAPFDIANAPGFPTLGSRGECSIAGNPTPTWRDCIQNQSSTPGSGLRIVRVAGVTTLSWPALSPNPLTPPAACLTFLNTSSLTFNTQNVDCSYTLPDGRKGGFVYNGSSSPAGFTVYGSVDFEGFNLTFSKAIDYTARSWVSVNGSYTQVNTASLTVMKNSTGSGGALDLDSNLLPKTSDGFFPQHVLGLVAEGDVYQRGQYVMAPLYSGGTFRIVKDNVLFGSVVANMFCTTSAGNQSSCAAGQKSEVVYINTGANKPSIMRQVERSTIPVFKILSYERR</sequence>
<proteinExistence type="predicted"/>
<organism evidence="1 2">
    <name type="scientific">Calidithermus roseus</name>
    <dbReference type="NCBI Taxonomy" id="1644118"/>
    <lineage>
        <taxon>Bacteria</taxon>
        <taxon>Thermotogati</taxon>
        <taxon>Deinococcota</taxon>
        <taxon>Deinococci</taxon>
        <taxon>Thermales</taxon>
        <taxon>Thermaceae</taxon>
        <taxon>Calidithermus</taxon>
    </lineage>
</organism>
<evidence type="ECO:0000313" key="2">
    <source>
        <dbReference type="Proteomes" id="UP000265341"/>
    </source>
</evidence>
<gene>
    <name evidence="1" type="ORF">Mrose_02460</name>
</gene>
<protein>
    <recommendedName>
        <fullName evidence="3">Type 4 fimbrial biogenesis protein PilX N-terminal domain-containing protein</fullName>
    </recommendedName>
</protein>
<name>A0A399ELQ1_9DEIN</name>
<evidence type="ECO:0000313" key="1">
    <source>
        <dbReference type="EMBL" id="RIH84895.1"/>
    </source>
</evidence>
<dbReference type="Proteomes" id="UP000265341">
    <property type="component" value="Unassembled WGS sequence"/>
</dbReference>
<dbReference type="RefSeq" id="WP_119278698.1">
    <property type="nucleotide sequence ID" value="NZ_QWLA01000050.1"/>
</dbReference>
<dbReference type="OrthoDB" id="23794at2"/>
<dbReference type="EMBL" id="QWLA01000050">
    <property type="protein sequence ID" value="RIH84895.1"/>
    <property type="molecule type" value="Genomic_DNA"/>
</dbReference>
<reference evidence="1 2" key="1">
    <citation type="submission" date="2018-08" db="EMBL/GenBank/DDBJ databases">
        <title>Meiothermus roseus NBRC 110900 genome sequencing project.</title>
        <authorList>
            <person name="Da Costa M.S."/>
            <person name="Albuquerque L."/>
            <person name="Raposo P."/>
            <person name="Froufe H.J.C."/>
            <person name="Barroso C.S."/>
            <person name="Egas C."/>
        </authorList>
    </citation>
    <scope>NUCLEOTIDE SEQUENCE [LARGE SCALE GENOMIC DNA]</scope>
    <source>
        <strain evidence="1 2">NBRC 110900</strain>
    </source>
</reference>
<accession>A0A399ELQ1</accession>
<keyword evidence="2" id="KW-1185">Reference proteome</keyword>
<comment type="caution">
    <text evidence="1">The sequence shown here is derived from an EMBL/GenBank/DDBJ whole genome shotgun (WGS) entry which is preliminary data.</text>
</comment>